<evidence type="ECO:0000256" key="1">
    <source>
        <dbReference type="ARBA" id="ARBA00010552"/>
    </source>
</evidence>
<evidence type="ECO:0000256" key="2">
    <source>
        <dbReference type="SAM" id="SignalP"/>
    </source>
</evidence>
<name>W0RGW9_9BACT</name>
<keyword evidence="2" id="KW-0732">Signal</keyword>
<dbReference type="GO" id="GO:0019239">
    <property type="term" value="F:deaminase activity"/>
    <property type="evidence" value="ECO:0007669"/>
    <property type="project" value="TreeGrafter"/>
</dbReference>
<dbReference type="PANTHER" id="PTHR11803:SF39">
    <property type="entry name" value="2-IMINOBUTANOATE_2-IMINOPROPANOATE DEAMINASE"/>
    <property type="match status" value="1"/>
</dbReference>
<feature type="signal peptide" evidence="2">
    <location>
        <begin position="1"/>
        <end position="20"/>
    </location>
</feature>
<sequence length="154" mass="15816">MSLRILSALAALALPVALFAQPVTKDPVARAEFAAASAAAPLSQYVRVGETIYLSGMLGTGADGALAGGGIGPETRQALTNVRAALEKVGATMDDVVKCTVFLADMAEWGAMNEVYTTFFPKHKPARSAVGVNGLARNGRVEIECLAVRGAGAP</sequence>
<dbReference type="InterPro" id="IPR006056">
    <property type="entry name" value="RidA"/>
</dbReference>
<evidence type="ECO:0000313" key="4">
    <source>
        <dbReference type="Proteomes" id="UP000019151"/>
    </source>
</evidence>
<dbReference type="STRING" id="861299.J421_2135"/>
<gene>
    <name evidence="3" type="ORF">J421_2135</name>
</gene>
<dbReference type="GO" id="GO:0005829">
    <property type="term" value="C:cytosol"/>
    <property type="evidence" value="ECO:0007669"/>
    <property type="project" value="TreeGrafter"/>
</dbReference>
<reference evidence="3 4" key="1">
    <citation type="journal article" date="2014" name="Genome Announc.">
        <title>Genome Sequence and Methylome of Soil Bacterium Gemmatirosa kalamazoonensis KBS708T, a Member of the Rarely Cultivated Gemmatimonadetes Phylum.</title>
        <authorList>
            <person name="Debruyn J.M."/>
            <person name="Radosevich M."/>
            <person name="Wommack K.E."/>
            <person name="Polson S.W."/>
            <person name="Hauser L.J."/>
            <person name="Fawaz M.N."/>
            <person name="Korlach J."/>
            <person name="Tsai Y.C."/>
        </authorList>
    </citation>
    <scope>NUCLEOTIDE SEQUENCE [LARGE SCALE GENOMIC DNA]</scope>
    <source>
        <strain evidence="3 4">KBS708</strain>
    </source>
</reference>
<dbReference type="FunFam" id="3.30.1330.40:FF:000001">
    <property type="entry name" value="L-PSP family endoribonuclease"/>
    <property type="match status" value="1"/>
</dbReference>
<dbReference type="CDD" id="cd00448">
    <property type="entry name" value="YjgF_YER057c_UK114_family"/>
    <property type="match status" value="1"/>
</dbReference>
<dbReference type="RefSeq" id="WP_025411161.1">
    <property type="nucleotide sequence ID" value="NZ_CP007128.1"/>
</dbReference>
<dbReference type="Gene3D" id="3.30.1330.40">
    <property type="entry name" value="RutC-like"/>
    <property type="match status" value="1"/>
</dbReference>
<dbReference type="OrthoDB" id="9799840at2"/>
<protein>
    <submittedName>
        <fullName evidence="3">Endoribonuclease L-PSP</fullName>
    </submittedName>
</protein>
<dbReference type="PANTHER" id="PTHR11803">
    <property type="entry name" value="2-IMINOBUTANOATE/2-IMINOPROPANOATE DEAMINASE RIDA"/>
    <property type="match status" value="1"/>
</dbReference>
<dbReference type="NCBIfam" id="TIGR00004">
    <property type="entry name" value="Rid family detoxifying hydrolase"/>
    <property type="match status" value="1"/>
</dbReference>
<dbReference type="Pfam" id="PF01042">
    <property type="entry name" value="Ribonuc_L-PSP"/>
    <property type="match status" value="1"/>
</dbReference>
<dbReference type="InterPro" id="IPR006175">
    <property type="entry name" value="YjgF/YER057c/UK114"/>
</dbReference>
<dbReference type="AlphaFoldDB" id="W0RGW9"/>
<feature type="chain" id="PRO_5004794350" evidence="2">
    <location>
        <begin position="21"/>
        <end position="154"/>
    </location>
</feature>
<evidence type="ECO:0000313" key="3">
    <source>
        <dbReference type="EMBL" id="AHG89672.1"/>
    </source>
</evidence>
<accession>W0RGW9</accession>
<organism evidence="3 4">
    <name type="scientific">Gemmatirosa kalamazoonensis</name>
    <dbReference type="NCBI Taxonomy" id="861299"/>
    <lineage>
        <taxon>Bacteria</taxon>
        <taxon>Pseudomonadati</taxon>
        <taxon>Gemmatimonadota</taxon>
        <taxon>Gemmatimonadia</taxon>
        <taxon>Gemmatimonadales</taxon>
        <taxon>Gemmatimonadaceae</taxon>
        <taxon>Gemmatirosa</taxon>
    </lineage>
</organism>
<dbReference type="EMBL" id="CP007128">
    <property type="protein sequence ID" value="AHG89672.1"/>
    <property type="molecule type" value="Genomic_DNA"/>
</dbReference>
<dbReference type="InParanoid" id="W0RGW9"/>
<dbReference type="eggNOG" id="COG0251">
    <property type="taxonomic scope" value="Bacteria"/>
</dbReference>
<keyword evidence="4" id="KW-1185">Reference proteome</keyword>
<dbReference type="Proteomes" id="UP000019151">
    <property type="component" value="Chromosome"/>
</dbReference>
<dbReference type="KEGG" id="gba:J421_2135"/>
<comment type="similarity">
    <text evidence="1">Belongs to the RutC family.</text>
</comment>
<proteinExistence type="inferred from homology"/>
<dbReference type="SUPFAM" id="SSF55298">
    <property type="entry name" value="YjgF-like"/>
    <property type="match status" value="1"/>
</dbReference>
<dbReference type="HOGENOM" id="CLU_100715_7_3_0"/>
<dbReference type="InterPro" id="IPR035959">
    <property type="entry name" value="RutC-like_sf"/>
</dbReference>